<dbReference type="GeneID" id="94351217"/>
<dbReference type="RefSeq" id="XP_067816905.1">
    <property type="nucleotide sequence ID" value="XM_067965546.1"/>
</dbReference>
<evidence type="ECO:0000313" key="4">
    <source>
        <dbReference type="Proteomes" id="UP000294530"/>
    </source>
</evidence>
<feature type="compositionally biased region" description="Low complexity" evidence="1">
    <location>
        <begin position="413"/>
        <end position="425"/>
    </location>
</feature>
<feature type="compositionally biased region" description="Polar residues" evidence="1">
    <location>
        <begin position="472"/>
        <end position="485"/>
    </location>
</feature>
<feature type="chain" id="PRO_5037701543" description="Secreted RxLR effector" evidence="2">
    <location>
        <begin position="20"/>
        <end position="485"/>
    </location>
</feature>
<sequence>MVFPALFLLIAFAFGDAAATSMSNSLQTIPFSGTSVVSRRLNLDPVTVEKAAQAINVEHLLDICGKEKIVVGDIPSEFYKLADHTKHQELFERLGSHLKTLPFDDAHKDHAVISLMEKKYGEPAVAKFVNKALSLDPKSTEANRIQSAMLDRWKKEGLSVQEVAEKMTPKKFKLTKETLEDFPREMLMRYAVKIGSAEEDADFVTSAVLVVQFINKINTEEKLSALLPNLKAIQDLSSSDLTRILHVEKDATADIFNRQVGFVFLLFNRLRTSQDPFKTLGRVRSLYENDGRLKPFAKNFWPTAKDVAISSKMDIFVENVLPTTFAGKIRYFFRRMWFKLVSIFKKKSTPAVVSNHEIPKSEIPETTVTDVVDDTSNILKTPVNDDIAATSERPSSVGRSTVINAADNTGGDASAISKSPAAASAKDLRDVSKKADDVKPKTGAEATNDVKLETVRAPSNTKPENSEGATPVVNTDATSTRKLRH</sequence>
<proteinExistence type="predicted"/>
<comment type="caution">
    <text evidence="3">The sequence shown here is derived from an EMBL/GenBank/DDBJ whole genome shotgun (WGS) entry which is preliminary data.</text>
</comment>
<protein>
    <recommendedName>
        <fullName evidence="5">Secreted RxLR effector</fullName>
    </recommendedName>
</protein>
<feature type="signal peptide" evidence="2">
    <location>
        <begin position="1"/>
        <end position="19"/>
    </location>
</feature>
<keyword evidence="2" id="KW-0732">Signal</keyword>
<accession>A0A976FIT7</accession>
<dbReference type="Proteomes" id="UP000294530">
    <property type="component" value="Unassembled WGS sequence"/>
</dbReference>
<evidence type="ECO:0000256" key="2">
    <source>
        <dbReference type="SAM" id="SignalP"/>
    </source>
</evidence>
<dbReference type="KEGG" id="blac:94351217"/>
<feature type="compositionally biased region" description="Basic and acidic residues" evidence="1">
    <location>
        <begin position="426"/>
        <end position="454"/>
    </location>
</feature>
<keyword evidence="4" id="KW-1185">Reference proteome</keyword>
<dbReference type="EMBL" id="SHOA02000006">
    <property type="protein sequence ID" value="TDH67406.1"/>
    <property type="molecule type" value="Genomic_DNA"/>
</dbReference>
<feature type="compositionally biased region" description="Polar residues" evidence="1">
    <location>
        <begin position="392"/>
        <end position="407"/>
    </location>
</feature>
<evidence type="ECO:0000256" key="1">
    <source>
        <dbReference type="SAM" id="MobiDB-lite"/>
    </source>
</evidence>
<dbReference type="AlphaFoldDB" id="A0A976FIT7"/>
<gene>
    <name evidence="3" type="ORF">CCR75_007486</name>
</gene>
<reference evidence="3 4" key="1">
    <citation type="journal article" date="2021" name="Genome Biol.">
        <title>AFLAP: assembly-free linkage analysis pipeline using k-mers from genome sequencing data.</title>
        <authorList>
            <person name="Fletcher K."/>
            <person name="Zhang L."/>
            <person name="Gil J."/>
            <person name="Han R."/>
            <person name="Cavanaugh K."/>
            <person name="Michelmore R."/>
        </authorList>
    </citation>
    <scope>NUCLEOTIDE SEQUENCE [LARGE SCALE GENOMIC DNA]</scope>
    <source>
        <strain evidence="3 4">SF5</strain>
    </source>
</reference>
<feature type="region of interest" description="Disordered" evidence="1">
    <location>
        <begin position="384"/>
        <end position="485"/>
    </location>
</feature>
<name>A0A976FIT7_BRELC</name>
<organism evidence="3 4">
    <name type="scientific">Bremia lactucae</name>
    <name type="common">Lettuce downy mildew</name>
    <dbReference type="NCBI Taxonomy" id="4779"/>
    <lineage>
        <taxon>Eukaryota</taxon>
        <taxon>Sar</taxon>
        <taxon>Stramenopiles</taxon>
        <taxon>Oomycota</taxon>
        <taxon>Peronosporomycetes</taxon>
        <taxon>Peronosporales</taxon>
        <taxon>Peronosporaceae</taxon>
        <taxon>Bremia</taxon>
    </lineage>
</organism>
<evidence type="ECO:0000313" key="3">
    <source>
        <dbReference type="EMBL" id="TDH67406.1"/>
    </source>
</evidence>
<evidence type="ECO:0008006" key="5">
    <source>
        <dbReference type="Google" id="ProtNLM"/>
    </source>
</evidence>